<dbReference type="STRING" id="658167.SAMN04488135_10676"/>
<dbReference type="EMBL" id="FQXE01000006">
    <property type="protein sequence ID" value="SHH93341.1"/>
    <property type="molecule type" value="Genomic_DNA"/>
</dbReference>
<feature type="transmembrane region" description="Helical" evidence="7">
    <location>
        <begin position="23"/>
        <end position="52"/>
    </location>
</feature>
<evidence type="ECO:0000256" key="5">
    <source>
        <dbReference type="ARBA" id="ARBA00022989"/>
    </source>
</evidence>
<feature type="transmembrane region" description="Helical" evidence="7">
    <location>
        <begin position="235"/>
        <end position="256"/>
    </location>
</feature>
<dbReference type="PANTHER" id="PTHR43141:SF2">
    <property type="entry name" value="BLR3729 PROTEIN"/>
    <property type="match status" value="1"/>
</dbReference>
<name>A0A1M5X0M3_9BURK</name>
<sequence>MIDTLAIALGVSAHDPAFWMPLVFMALLFAIIVAGTVLDGFDIGVGCLALFAPADLRPRMLSLLSPWRDANEFWLFLGMGLFVAAFPNAWGSVMGALYLPLCALALGVLLRSVSFELRLRAPQELQSRWLFGFGLGSLITALAHGFLLAQIVVTYQTNAGYLWFTLFVGLCAVAAYCLLGAAWLIMRVAGELRARAVMWGRRAVRWAAGGAVGVSVVLAFANAGIFLKWSDGPHWPLVVMLWFCLLACFVSIEMCFQRMINSSYRTTALPFVMTLLVFLITLGGLGYSFFPYLVLDDITIWDAAASVDSLRLVLAASIVALPVALIFNIWVYWRMFGLSIAPTPPDFKERAADDGAATPPPAAQA</sequence>
<feature type="transmembrane region" description="Helical" evidence="7">
    <location>
        <begin position="206"/>
        <end position="229"/>
    </location>
</feature>
<dbReference type="GO" id="GO:0016682">
    <property type="term" value="F:oxidoreductase activity, acting on diphenols and related substances as donors, oxygen as acceptor"/>
    <property type="evidence" value="ECO:0007669"/>
    <property type="project" value="TreeGrafter"/>
</dbReference>
<reference evidence="8 9" key="1">
    <citation type="submission" date="2016-11" db="EMBL/GenBank/DDBJ databases">
        <authorList>
            <person name="Jaros S."/>
            <person name="Januszkiewicz K."/>
            <person name="Wedrychowicz H."/>
        </authorList>
    </citation>
    <scope>NUCLEOTIDE SEQUENCE [LARGE SCALE GENOMIC DNA]</scope>
    <source>
        <strain evidence="8 9">CGMCC 1.10190</strain>
    </source>
</reference>
<evidence type="ECO:0000256" key="1">
    <source>
        <dbReference type="ARBA" id="ARBA00004651"/>
    </source>
</evidence>
<accession>A0A1M5X0M3</accession>
<evidence type="ECO:0000256" key="3">
    <source>
        <dbReference type="ARBA" id="ARBA00022475"/>
    </source>
</evidence>
<feature type="transmembrane region" description="Helical" evidence="7">
    <location>
        <begin position="129"/>
        <end position="155"/>
    </location>
</feature>
<evidence type="ECO:0000313" key="8">
    <source>
        <dbReference type="EMBL" id="SHH93341.1"/>
    </source>
</evidence>
<dbReference type="GO" id="GO:0070069">
    <property type="term" value="C:cytochrome complex"/>
    <property type="evidence" value="ECO:0007669"/>
    <property type="project" value="TreeGrafter"/>
</dbReference>
<dbReference type="InterPro" id="IPR003317">
    <property type="entry name" value="Cyt-d_oxidase_su2"/>
</dbReference>
<keyword evidence="4 7" id="KW-0812">Transmembrane</keyword>
<dbReference type="GO" id="GO:0009055">
    <property type="term" value="F:electron transfer activity"/>
    <property type="evidence" value="ECO:0007669"/>
    <property type="project" value="TreeGrafter"/>
</dbReference>
<dbReference type="GO" id="GO:0005886">
    <property type="term" value="C:plasma membrane"/>
    <property type="evidence" value="ECO:0007669"/>
    <property type="project" value="UniProtKB-SubCell"/>
</dbReference>
<dbReference type="AlphaFoldDB" id="A0A1M5X0M3"/>
<keyword evidence="9" id="KW-1185">Reference proteome</keyword>
<dbReference type="Proteomes" id="UP000184226">
    <property type="component" value="Unassembled WGS sequence"/>
</dbReference>
<keyword evidence="6 7" id="KW-0472">Membrane</keyword>
<protein>
    <submittedName>
        <fullName evidence="8">Cytochrome d ubiquinol oxidase subunit II</fullName>
    </submittedName>
</protein>
<dbReference type="OrthoDB" id="9776710at2"/>
<comment type="subcellular location">
    <subcellularLocation>
        <location evidence="1">Cell membrane</location>
        <topology evidence="1">Multi-pass membrane protein</topology>
    </subcellularLocation>
</comment>
<feature type="transmembrane region" description="Helical" evidence="7">
    <location>
        <begin position="96"/>
        <end position="117"/>
    </location>
</feature>
<evidence type="ECO:0000256" key="6">
    <source>
        <dbReference type="ARBA" id="ARBA00023136"/>
    </source>
</evidence>
<evidence type="ECO:0000256" key="2">
    <source>
        <dbReference type="ARBA" id="ARBA00007543"/>
    </source>
</evidence>
<dbReference type="Pfam" id="PF02322">
    <property type="entry name" value="Cyt_bd_oxida_II"/>
    <property type="match status" value="1"/>
</dbReference>
<dbReference type="PANTHER" id="PTHR43141">
    <property type="entry name" value="CYTOCHROME BD2 SUBUNIT II"/>
    <property type="match status" value="1"/>
</dbReference>
<evidence type="ECO:0000256" key="4">
    <source>
        <dbReference type="ARBA" id="ARBA00022692"/>
    </source>
</evidence>
<evidence type="ECO:0000256" key="7">
    <source>
        <dbReference type="SAM" id="Phobius"/>
    </source>
</evidence>
<proteinExistence type="inferred from homology"/>
<evidence type="ECO:0000313" key="9">
    <source>
        <dbReference type="Proteomes" id="UP000184226"/>
    </source>
</evidence>
<keyword evidence="5 7" id="KW-1133">Transmembrane helix</keyword>
<gene>
    <name evidence="8" type="ORF">SAMN04488135_10676</name>
</gene>
<organism evidence="8 9">
    <name type="scientific">Pollutimonas bauzanensis</name>
    <dbReference type="NCBI Taxonomy" id="658167"/>
    <lineage>
        <taxon>Bacteria</taxon>
        <taxon>Pseudomonadati</taxon>
        <taxon>Pseudomonadota</taxon>
        <taxon>Betaproteobacteria</taxon>
        <taxon>Burkholderiales</taxon>
        <taxon>Alcaligenaceae</taxon>
        <taxon>Pollutimonas</taxon>
    </lineage>
</organism>
<dbReference type="GO" id="GO:0019646">
    <property type="term" value="P:aerobic electron transport chain"/>
    <property type="evidence" value="ECO:0007669"/>
    <property type="project" value="TreeGrafter"/>
</dbReference>
<comment type="similarity">
    <text evidence="2">Belongs to the cytochrome ubiquinol oxidase subunit 2 family.</text>
</comment>
<feature type="transmembrane region" description="Helical" evidence="7">
    <location>
        <begin position="268"/>
        <end position="290"/>
    </location>
</feature>
<keyword evidence="3" id="KW-1003">Cell membrane</keyword>
<feature type="transmembrane region" description="Helical" evidence="7">
    <location>
        <begin position="310"/>
        <end position="333"/>
    </location>
</feature>
<feature type="transmembrane region" description="Helical" evidence="7">
    <location>
        <begin position="161"/>
        <end position="185"/>
    </location>
</feature>
<dbReference type="RefSeq" id="WP_073103528.1">
    <property type="nucleotide sequence ID" value="NZ_FQXE01000006.1"/>
</dbReference>